<dbReference type="GO" id="GO:0005886">
    <property type="term" value="C:plasma membrane"/>
    <property type="evidence" value="ECO:0007669"/>
    <property type="project" value="UniProtKB-SubCell"/>
</dbReference>
<proteinExistence type="predicted"/>
<feature type="transmembrane region" description="Helical" evidence="1">
    <location>
        <begin position="51"/>
        <end position="70"/>
    </location>
</feature>
<dbReference type="Pfam" id="PF12911">
    <property type="entry name" value="OppC_N"/>
    <property type="match status" value="1"/>
</dbReference>
<evidence type="ECO:0000313" key="3">
    <source>
        <dbReference type="EMBL" id="HIU94708.1"/>
    </source>
</evidence>
<name>A0A9D1N3T9_9FIRM</name>
<reference evidence="3" key="2">
    <citation type="journal article" date="2021" name="PeerJ">
        <title>Extensive microbial diversity within the chicken gut microbiome revealed by metagenomics and culture.</title>
        <authorList>
            <person name="Gilroy R."/>
            <person name="Ravi A."/>
            <person name="Getino M."/>
            <person name="Pursley I."/>
            <person name="Horton D.L."/>
            <person name="Alikhan N.F."/>
            <person name="Baker D."/>
            <person name="Gharbi K."/>
            <person name="Hall N."/>
            <person name="Watson M."/>
            <person name="Adriaenssens E.M."/>
            <person name="Foster-Nyarko E."/>
            <person name="Jarju S."/>
            <person name="Secka A."/>
            <person name="Antonio M."/>
            <person name="Oren A."/>
            <person name="Chaudhuri R.R."/>
            <person name="La Ragione R."/>
            <person name="Hildebrand F."/>
            <person name="Pallen M.J."/>
        </authorList>
    </citation>
    <scope>NUCLEOTIDE SEQUENCE</scope>
    <source>
        <strain evidence="3">ChiGjej2B2-16831</strain>
    </source>
</reference>
<accession>A0A9D1N3T9</accession>
<feature type="domain" description="Oligopeptide transport permease C-like N-terminal" evidence="2">
    <location>
        <begin position="35"/>
        <end position="87"/>
    </location>
</feature>
<dbReference type="InterPro" id="IPR025966">
    <property type="entry name" value="OppC_N"/>
</dbReference>
<dbReference type="AlphaFoldDB" id="A0A9D1N3T9"/>
<organism evidence="3 4">
    <name type="scientific">Candidatus Aphodomorpha intestinavium</name>
    <dbReference type="NCBI Taxonomy" id="2840672"/>
    <lineage>
        <taxon>Bacteria</taxon>
        <taxon>Bacillati</taxon>
        <taxon>Bacillota</taxon>
        <taxon>Clostridia</taxon>
        <taxon>Eubacteriales</taxon>
        <taxon>Candidatus Aphodomorpha</taxon>
    </lineage>
</organism>
<evidence type="ECO:0000313" key="4">
    <source>
        <dbReference type="Proteomes" id="UP000824128"/>
    </source>
</evidence>
<sequence>MNRQEQYGHIPPEKFQFVQRDAAIHDQKLETKARSYLADAFLRFKKNKSSLVAAIVIAVLLLFSVVSPIISPYTVNDKDQLYLSTPPYVRSVAERGWGILDGGVTRTSQNELARNFWRGIATETGYDPVIDVVDTITTYVMYRGQERASTSYTLRNNRYYEIGVVYRVLSYAEFDRIQQWQNETGIQVIYPYVDPADIQGITNNSNIWYQVSDSKGTPVFDQNGDF</sequence>
<dbReference type="EMBL" id="DVNZ01000192">
    <property type="protein sequence ID" value="HIU94708.1"/>
    <property type="molecule type" value="Genomic_DNA"/>
</dbReference>
<dbReference type="Proteomes" id="UP000824128">
    <property type="component" value="Unassembled WGS sequence"/>
</dbReference>
<evidence type="ECO:0000259" key="2">
    <source>
        <dbReference type="Pfam" id="PF12911"/>
    </source>
</evidence>
<comment type="caution">
    <text evidence="3">The sequence shown here is derived from an EMBL/GenBank/DDBJ whole genome shotgun (WGS) entry which is preliminary data.</text>
</comment>
<reference evidence="3" key="1">
    <citation type="submission" date="2020-10" db="EMBL/GenBank/DDBJ databases">
        <authorList>
            <person name="Gilroy R."/>
        </authorList>
    </citation>
    <scope>NUCLEOTIDE SEQUENCE</scope>
    <source>
        <strain evidence="3">ChiGjej2B2-16831</strain>
    </source>
</reference>
<keyword evidence="1" id="KW-0472">Membrane</keyword>
<feature type="non-terminal residue" evidence="3">
    <location>
        <position position="226"/>
    </location>
</feature>
<protein>
    <recommendedName>
        <fullName evidence="2">Oligopeptide transport permease C-like N-terminal domain-containing protein</fullName>
    </recommendedName>
</protein>
<keyword evidence="1" id="KW-0812">Transmembrane</keyword>
<keyword evidence="1" id="KW-1133">Transmembrane helix</keyword>
<gene>
    <name evidence="3" type="ORF">IAD24_06060</name>
</gene>
<evidence type="ECO:0000256" key="1">
    <source>
        <dbReference type="SAM" id="Phobius"/>
    </source>
</evidence>